<name>A0ABV6SFA4_9SPHN</name>
<dbReference type="RefSeq" id="WP_267220917.1">
    <property type="nucleotide sequence ID" value="NZ_JAPCWC010000008.1"/>
</dbReference>
<evidence type="ECO:0000313" key="3">
    <source>
        <dbReference type="Proteomes" id="UP001589858"/>
    </source>
</evidence>
<dbReference type="Gene3D" id="2.40.10.220">
    <property type="entry name" value="predicted glycosyltransferase like domains"/>
    <property type="match status" value="1"/>
</dbReference>
<evidence type="ECO:0000313" key="2">
    <source>
        <dbReference type="EMBL" id="MFC0687504.1"/>
    </source>
</evidence>
<dbReference type="SUPFAM" id="SSF141371">
    <property type="entry name" value="PilZ domain-like"/>
    <property type="match status" value="1"/>
</dbReference>
<keyword evidence="3" id="KW-1185">Reference proteome</keyword>
<sequence length="106" mass="11515">MARSSSPRQASRRAVSLTAQCRTQSGLRDRGEISDISASGCCVRVSGLYFRVGARVVIRPQGLEGLTGVVRWVDGDYAGVEFDREIYQPVVDHLVRLHGVTTVVPG</sequence>
<accession>A0ABV6SFA4</accession>
<dbReference type="InterPro" id="IPR009875">
    <property type="entry name" value="PilZ_domain"/>
</dbReference>
<feature type="domain" description="PilZ" evidence="1">
    <location>
        <begin position="8"/>
        <end position="97"/>
    </location>
</feature>
<organism evidence="2 3">
    <name type="scientific">Novosphingobium clariflavum</name>
    <dbReference type="NCBI Taxonomy" id="2029884"/>
    <lineage>
        <taxon>Bacteria</taxon>
        <taxon>Pseudomonadati</taxon>
        <taxon>Pseudomonadota</taxon>
        <taxon>Alphaproteobacteria</taxon>
        <taxon>Sphingomonadales</taxon>
        <taxon>Sphingomonadaceae</taxon>
        <taxon>Novosphingobium</taxon>
    </lineage>
</organism>
<comment type="caution">
    <text evidence="2">The sequence shown here is derived from an EMBL/GenBank/DDBJ whole genome shotgun (WGS) entry which is preliminary data.</text>
</comment>
<dbReference type="Pfam" id="PF07238">
    <property type="entry name" value="PilZ"/>
    <property type="match status" value="1"/>
</dbReference>
<proteinExistence type="predicted"/>
<reference evidence="2 3" key="1">
    <citation type="submission" date="2024-09" db="EMBL/GenBank/DDBJ databases">
        <authorList>
            <person name="Sun Q."/>
            <person name="Mori K."/>
        </authorList>
    </citation>
    <scope>NUCLEOTIDE SEQUENCE [LARGE SCALE GENOMIC DNA]</scope>
    <source>
        <strain evidence="2 3">CICC 11035S</strain>
    </source>
</reference>
<gene>
    <name evidence="2" type="ORF">ACFFF8_23220</name>
</gene>
<dbReference type="EMBL" id="JBHLTM010000086">
    <property type="protein sequence ID" value="MFC0687504.1"/>
    <property type="molecule type" value="Genomic_DNA"/>
</dbReference>
<evidence type="ECO:0000259" key="1">
    <source>
        <dbReference type="Pfam" id="PF07238"/>
    </source>
</evidence>
<dbReference type="Proteomes" id="UP001589858">
    <property type="component" value="Unassembled WGS sequence"/>
</dbReference>
<protein>
    <submittedName>
        <fullName evidence="2">PilZ domain-containing protein</fullName>
    </submittedName>
</protein>